<keyword evidence="1" id="KW-1133">Transmembrane helix</keyword>
<dbReference type="Pfam" id="PF13490">
    <property type="entry name" value="zf-HC2"/>
    <property type="match status" value="1"/>
</dbReference>
<feature type="domain" description="DUF2275" evidence="2">
    <location>
        <begin position="64"/>
        <end position="216"/>
    </location>
</feature>
<organism evidence="4 5">
    <name type="scientific">Williamsia maris</name>
    <dbReference type="NCBI Taxonomy" id="72806"/>
    <lineage>
        <taxon>Bacteria</taxon>
        <taxon>Bacillati</taxon>
        <taxon>Actinomycetota</taxon>
        <taxon>Actinomycetes</taxon>
        <taxon>Mycobacteriales</taxon>
        <taxon>Nocardiaceae</taxon>
        <taxon>Williamsia</taxon>
    </lineage>
</organism>
<gene>
    <name evidence="4" type="ORF">LX13_001371</name>
</gene>
<feature type="transmembrane region" description="Helical" evidence="1">
    <location>
        <begin position="96"/>
        <end position="118"/>
    </location>
</feature>
<dbReference type="Proteomes" id="UP001206895">
    <property type="component" value="Unassembled WGS sequence"/>
</dbReference>
<keyword evidence="1" id="KW-0472">Membrane</keyword>
<feature type="domain" description="Putative zinc-finger" evidence="3">
    <location>
        <begin position="9"/>
        <end position="43"/>
    </location>
</feature>
<feature type="transmembrane region" description="Helical" evidence="1">
    <location>
        <begin position="191"/>
        <end position="207"/>
    </location>
</feature>
<evidence type="ECO:0000313" key="4">
    <source>
        <dbReference type="EMBL" id="MCP2175552.1"/>
    </source>
</evidence>
<dbReference type="Pfam" id="PF10039">
    <property type="entry name" value="DUF2275"/>
    <property type="match status" value="1"/>
</dbReference>
<accession>A0ABT1HBC1</accession>
<dbReference type="InterPro" id="IPR027383">
    <property type="entry name" value="Znf_put"/>
</dbReference>
<keyword evidence="1" id="KW-0812">Transmembrane</keyword>
<protein>
    <submittedName>
        <fullName evidence="4">Anti-sigma-YlaC factor YlaD, contains Zn-finger domain</fullName>
    </submittedName>
</protein>
<evidence type="ECO:0000259" key="3">
    <source>
        <dbReference type="Pfam" id="PF13490"/>
    </source>
</evidence>
<evidence type="ECO:0000256" key="1">
    <source>
        <dbReference type="SAM" id="Phobius"/>
    </source>
</evidence>
<dbReference type="RefSeq" id="WP_253660607.1">
    <property type="nucleotide sequence ID" value="NZ_BAAAJQ010000001.1"/>
</dbReference>
<proteinExistence type="predicted"/>
<keyword evidence="5" id="KW-1185">Reference proteome</keyword>
<evidence type="ECO:0000313" key="5">
    <source>
        <dbReference type="Proteomes" id="UP001206895"/>
    </source>
</evidence>
<reference evidence="4 5" key="1">
    <citation type="submission" date="2022-06" db="EMBL/GenBank/DDBJ databases">
        <title>Genomic Encyclopedia of Archaeal and Bacterial Type Strains, Phase II (KMG-II): from individual species to whole genera.</title>
        <authorList>
            <person name="Goeker M."/>
        </authorList>
    </citation>
    <scope>NUCLEOTIDE SEQUENCE [LARGE SCALE GENOMIC DNA]</scope>
    <source>
        <strain evidence="4 5">DSM 44693</strain>
    </source>
</reference>
<feature type="transmembrane region" description="Helical" evidence="1">
    <location>
        <begin position="162"/>
        <end position="179"/>
    </location>
</feature>
<dbReference type="InterPro" id="IPR018734">
    <property type="entry name" value="DUF2275"/>
</dbReference>
<comment type="caution">
    <text evidence="4">The sequence shown here is derived from an EMBL/GenBank/DDBJ whole genome shotgun (WGS) entry which is preliminary data.</text>
</comment>
<evidence type="ECO:0000259" key="2">
    <source>
        <dbReference type="Pfam" id="PF10039"/>
    </source>
</evidence>
<sequence length="239" mass="25240">MRDDGGVECEVAREALSARIDGERQSVPAARVDEHVAGCRGCQAWVSFVDQQAPRSIGGRGPSVDQTRSIMSRVESAPHTRLDSVVRWLRLDGLRAALVVVGVVQVGLAVAQIAGLHFGMVHAGPASMMSGDHLMNESTAWSLALGAATIASARWRALLPGLALILGVFVVVLFGYVVHDAVASDVTLSRGVSHLPVVAAFLCAVAAHRHGTREHRPPANAAMQVADHDRVRSIDDSAA</sequence>
<name>A0ABT1HBC1_9NOCA</name>
<dbReference type="EMBL" id="JAMTCJ010000002">
    <property type="protein sequence ID" value="MCP2175552.1"/>
    <property type="molecule type" value="Genomic_DNA"/>
</dbReference>